<evidence type="ECO:0000313" key="1">
    <source>
        <dbReference type="EMBL" id="JAD86307.1"/>
    </source>
</evidence>
<dbReference type="EMBL" id="GBRH01211588">
    <property type="protein sequence ID" value="JAD86307.1"/>
    <property type="molecule type" value="Transcribed_RNA"/>
</dbReference>
<reference evidence="1" key="1">
    <citation type="submission" date="2014-09" db="EMBL/GenBank/DDBJ databases">
        <authorList>
            <person name="Magalhaes I.L.F."/>
            <person name="Oliveira U."/>
            <person name="Santos F.R."/>
            <person name="Vidigal T.H.D.A."/>
            <person name="Brescovit A.D."/>
            <person name="Santos A.J."/>
        </authorList>
    </citation>
    <scope>NUCLEOTIDE SEQUENCE</scope>
    <source>
        <tissue evidence="1">Shoot tissue taken approximately 20 cm above the soil surface</tissue>
    </source>
</reference>
<sequence length="67" mass="7372">MSALVISIIGSRMLSHQGLKKSHFCCLQNIGNSTTSHAQFYLMDVEIRFGIFTSPFVLSGPQLDLIA</sequence>
<reference evidence="1" key="2">
    <citation type="journal article" date="2015" name="Data Brief">
        <title>Shoot transcriptome of the giant reed, Arundo donax.</title>
        <authorList>
            <person name="Barrero R.A."/>
            <person name="Guerrero F.D."/>
            <person name="Moolhuijzen P."/>
            <person name="Goolsby J.A."/>
            <person name="Tidwell J."/>
            <person name="Bellgard S.E."/>
            <person name="Bellgard M.I."/>
        </authorList>
    </citation>
    <scope>NUCLEOTIDE SEQUENCE</scope>
    <source>
        <tissue evidence="1">Shoot tissue taken approximately 20 cm above the soil surface</tissue>
    </source>
</reference>
<name>A0A0A9DRA6_ARUDO</name>
<organism evidence="1">
    <name type="scientific">Arundo donax</name>
    <name type="common">Giant reed</name>
    <name type="synonym">Donax arundinaceus</name>
    <dbReference type="NCBI Taxonomy" id="35708"/>
    <lineage>
        <taxon>Eukaryota</taxon>
        <taxon>Viridiplantae</taxon>
        <taxon>Streptophyta</taxon>
        <taxon>Embryophyta</taxon>
        <taxon>Tracheophyta</taxon>
        <taxon>Spermatophyta</taxon>
        <taxon>Magnoliopsida</taxon>
        <taxon>Liliopsida</taxon>
        <taxon>Poales</taxon>
        <taxon>Poaceae</taxon>
        <taxon>PACMAD clade</taxon>
        <taxon>Arundinoideae</taxon>
        <taxon>Arundineae</taxon>
        <taxon>Arundo</taxon>
    </lineage>
</organism>
<proteinExistence type="predicted"/>
<accession>A0A0A9DRA6</accession>
<dbReference type="AlphaFoldDB" id="A0A0A9DRA6"/>
<protein>
    <submittedName>
        <fullName evidence="1">Uncharacterized protein</fullName>
    </submittedName>
</protein>